<dbReference type="EMBL" id="JAHESD010000015">
    <property type="protein sequence ID" value="MBT1703441.1"/>
    <property type="molecule type" value="Genomic_DNA"/>
</dbReference>
<evidence type="ECO:0008006" key="3">
    <source>
        <dbReference type="Google" id="ProtNLM"/>
    </source>
</evidence>
<protein>
    <recommendedName>
        <fullName evidence="3">Cytochrome C Planctomycete-type domain-containing protein</fullName>
    </recommendedName>
</protein>
<keyword evidence="2" id="KW-1185">Reference proteome</keyword>
<comment type="caution">
    <text evidence="1">The sequence shown here is derived from an EMBL/GenBank/DDBJ whole genome shotgun (WGS) entry which is preliminary data.</text>
</comment>
<evidence type="ECO:0000313" key="2">
    <source>
        <dbReference type="Proteomes" id="UP000772618"/>
    </source>
</evidence>
<dbReference type="PROSITE" id="PS51257">
    <property type="entry name" value="PROKAR_LIPOPROTEIN"/>
    <property type="match status" value="1"/>
</dbReference>
<accession>A0ABS5VTX8</accession>
<proteinExistence type="predicted"/>
<organism evidence="1 2">
    <name type="scientific">Chryseosolibacter indicus</name>
    <dbReference type="NCBI Taxonomy" id="2782351"/>
    <lineage>
        <taxon>Bacteria</taxon>
        <taxon>Pseudomonadati</taxon>
        <taxon>Bacteroidota</taxon>
        <taxon>Cytophagia</taxon>
        <taxon>Cytophagales</taxon>
        <taxon>Chryseotaleaceae</taxon>
        <taxon>Chryseosolibacter</taxon>
    </lineage>
</organism>
<sequence>MHRLYYLTCLFFLSSCVYYDLEEVPTTPPQQDICGQEVVSWELHILPIIRESCAISGCHNGISRIDLRKYELAKLHASEIKAFTQDRSMPFEGTITQQQINLIACWVDAGAPNN</sequence>
<name>A0ABS5VTX8_9BACT</name>
<reference evidence="1 2" key="1">
    <citation type="submission" date="2021-05" db="EMBL/GenBank/DDBJ databases">
        <title>A Polyphasic approach of four new species of the genus Ohtaekwangia: Ohtaekwangia histidinii sp. nov., Ohtaekwangia cretensis sp. nov., Ohtaekwangia indiensis sp. nov., Ohtaekwangia reichenbachii sp. nov. from diverse environment.</title>
        <authorList>
            <person name="Octaviana S."/>
        </authorList>
    </citation>
    <scope>NUCLEOTIDE SEQUENCE [LARGE SCALE GENOMIC DNA]</scope>
    <source>
        <strain evidence="1 2">PWU20</strain>
    </source>
</reference>
<evidence type="ECO:0000313" key="1">
    <source>
        <dbReference type="EMBL" id="MBT1703441.1"/>
    </source>
</evidence>
<gene>
    <name evidence="1" type="ORF">KK060_09135</name>
</gene>
<dbReference type="Proteomes" id="UP000772618">
    <property type="component" value="Unassembled WGS sequence"/>
</dbReference>
<dbReference type="RefSeq" id="WP_254153403.1">
    <property type="nucleotide sequence ID" value="NZ_JAHESD010000015.1"/>
</dbReference>